<keyword evidence="4" id="KW-0809">Transit peptide</keyword>
<reference evidence="8" key="1">
    <citation type="journal article" date="2015" name="BMC Plant Biol.">
        <title>NDH expression marks major transitions in plant evolution and reveals coordinate intracellular gene loss.</title>
        <authorList>
            <person name="Ruhlman T.A."/>
            <person name="Chang W.J."/>
            <person name="Chen J.J."/>
            <person name="Huang Y.T."/>
            <person name="Chan M.T."/>
            <person name="Zhang J."/>
            <person name="Liao D.C."/>
            <person name="Blazier J.C."/>
            <person name="Jin X."/>
            <person name="Shih M.C."/>
            <person name="Jansen R.K."/>
            <person name="Lin C.S."/>
        </authorList>
    </citation>
    <scope>NUCLEOTIDE SEQUENCE</scope>
</reference>
<evidence type="ECO:0000256" key="5">
    <source>
        <dbReference type="ARBA" id="ARBA00023078"/>
    </source>
</evidence>
<dbReference type="InterPro" id="IPR054099">
    <property type="entry name" value="PSII_PsbQ_pln"/>
</dbReference>
<dbReference type="GO" id="GO:0009535">
    <property type="term" value="C:chloroplast thylakoid membrane"/>
    <property type="evidence" value="ECO:0007669"/>
    <property type="project" value="UniProtKB-SubCell"/>
</dbReference>
<keyword evidence="6" id="KW-0472">Membrane</keyword>
<dbReference type="Gene3D" id="1.20.120.290">
    <property type="entry name" value="Oxygen-evolving enhancer protein 3 (PsbQ), four-helix up-down bundle"/>
    <property type="match status" value="1"/>
</dbReference>
<protein>
    <submittedName>
        <fullName evidence="8">PQL-like protein</fullName>
    </submittedName>
</protein>
<dbReference type="EMBL" id="KM584059">
    <property type="protein sequence ID" value="AKG62159.1"/>
    <property type="molecule type" value="mRNA"/>
</dbReference>
<dbReference type="PANTHER" id="PTHR33399:SF6">
    <property type="entry name" value="PSBQ-LIKE PROTEIN 3, CHLOROPLASTIC"/>
    <property type="match status" value="1"/>
</dbReference>
<dbReference type="AlphaFoldDB" id="A0A0F7CYI1"/>
<dbReference type="InterPro" id="IPR008797">
    <property type="entry name" value="PSII_PsbQ"/>
</dbReference>
<dbReference type="GO" id="GO:0009654">
    <property type="term" value="C:photosystem II oxygen evolving complex"/>
    <property type="evidence" value="ECO:0007669"/>
    <property type="project" value="InterPro"/>
</dbReference>
<name>A0A0F7CYI1_9ROSI</name>
<sequence length="184" mass="20585">MAVRTLVLRTSLPHISATVISHLKHSSESREVAMNLHYSKLSRRIGAIATMTSVLLAGDAVFNKKIANGFDFGIVAPDQTIEQAESGVRDHAQALLEVKTLLESESWKVAQKELRRSSSILKQDFYTIINSKPGSQRPQLRKLYRDLFTNVGNLDYAARDNDAATVWECYKNIVIALDDILSRI</sequence>
<keyword evidence="3" id="KW-0934">Plastid</keyword>
<keyword evidence="5" id="KW-0793">Thylakoid</keyword>
<accession>A0A0F7CYI1</accession>
<comment type="subcellular location">
    <subcellularLocation>
        <location evidence="1">Plastid</location>
        <location evidence="1">Chloroplast thylakoid membrane</location>
        <topology evidence="1">Peripheral membrane protein</topology>
        <orientation evidence="1">Lumenal side</orientation>
    </subcellularLocation>
</comment>
<evidence type="ECO:0000313" key="8">
    <source>
        <dbReference type="EMBL" id="AKG62159.1"/>
    </source>
</evidence>
<evidence type="ECO:0000256" key="2">
    <source>
        <dbReference type="ARBA" id="ARBA00022528"/>
    </source>
</evidence>
<dbReference type="FunFam" id="1.20.120.290:FF:000004">
    <property type="entry name" value="Oxygen-evolving enhancer protein 3"/>
    <property type="match status" value="1"/>
</dbReference>
<dbReference type="InterPro" id="IPR023222">
    <property type="entry name" value="PsbQ-like_dom_sf"/>
</dbReference>
<dbReference type="SUPFAM" id="SSF101112">
    <property type="entry name" value="Oxygen-evolving enhancer protein 3"/>
    <property type="match status" value="1"/>
</dbReference>
<evidence type="ECO:0000256" key="4">
    <source>
        <dbReference type="ARBA" id="ARBA00022946"/>
    </source>
</evidence>
<keyword evidence="2" id="KW-0150">Chloroplast</keyword>
<dbReference type="GO" id="GO:0009767">
    <property type="term" value="P:photosynthetic electron transport chain"/>
    <property type="evidence" value="ECO:0007669"/>
    <property type="project" value="TreeGrafter"/>
</dbReference>
<comment type="similarity">
    <text evidence="7">Belongs to the PsbQ family.</text>
</comment>
<proteinExistence type="evidence at transcript level"/>
<organism evidence="8">
    <name type="scientific">California macrophylla</name>
    <dbReference type="NCBI Taxonomy" id="337344"/>
    <lineage>
        <taxon>Eukaryota</taxon>
        <taxon>Viridiplantae</taxon>
        <taxon>Streptophyta</taxon>
        <taxon>Embryophyta</taxon>
        <taxon>Tracheophyta</taxon>
        <taxon>Spermatophyta</taxon>
        <taxon>Magnoliopsida</taxon>
        <taxon>eudicotyledons</taxon>
        <taxon>Gunneridae</taxon>
        <taxon>Pentapetalae</taxon>
        <taxon>rosids</taxon>
        <taxon>malvids</taxon>
        <taxon>Geraniales</taxon>
        <taxon>Geraniaceae</taxon>
        <taxon>California</taxon>
    </lineage>
</organism>
<gene>
    <name evidence="8" type="primary">PQL3</name>
</gene>
<dbReference type="GO" id="GO:0019898">
    <property type="term" value="C:extrinsic component of membrane"/>
    <property type="evidence" value="ECO:0007669"/>
    <property type="project" value="InterPro"/>
</dbReference>
<evidence type="ECO:0000256" key="6">
    <source>
        <dbReference type="ARBA" id="ARBA00023136"/>
    </source>
</evidence>
<dbReference type="Pfam" id="PF05757">
    <property type="entry name" value="PsbQ"/>
    <property type="match status" value="1"/>
</dbReference>
<evidence type="ECO:0000256" key="7">
    <source>
        <dbReference type="ARBA" id="ARBA00035649"/>
    </source>
</evidence>
<evidence type="ECO:0000256" key="3">
    <source>
        <dbReference type="ARBA" id="ARBA00022640"/>
    </source>
</evidence>
<dbReference type="GO" id="GO:0005509">
    <property type="term" value="F:calcium ion binding"/>
    <property type="evidence" value="ECO:0007669"/>
    <property type="project" value="InterPro"/>
</dbReference>
<dbReference type="PANTHER" id="PTHR33399">
    <property type="entry name" value="OXYGEN-EVOLVING ENHANCER PROTEIN 3-1, CHLOROPLASTIC"/>
    <property type="match status" value="1"/>
</dbReference>
<evidence type="ECO:0000256" key="1">
    <source>
        <dbReference type="ARBA" id="ARBA00004622"/>
    </source>
</evidence>